<dbReference type="Proteomes" id="UP001311915">
    <property type="component" value="Unassembled WGS sequence"/>
</dbReference>
<reference evidence="6 7" key="1">
    <citation type="submission" date="2023-10" db="EMBL/GenBank/DDBJ databases">
        <title>Genome-Wide Identification Analysis in wild type Solanum Pinnatisectum Reveals Some Genes Defensing Phytophthora Infestans.</title>
        <authorList>
            <person name="Sun C."/>
        </authorList>
    </citation>
    <scope>NUCLEOTIDE SEQUENCE [LARGE SCALE GENOMIC DNA]</scope>
    <source>
        <strain evidence="6">LQN</strain>
        <tissue evidence="6">Leaf</tissue>
    </source>
</reference>
<keyword evidence="3" id="KW-1133">Transmembrane helix</keyword>
<dbReference type="PANTHER" id="PTHR24222">
    <property type="entry name" value="ABC TRANSPORTER B FAMILY"/>
    <property type="match status" value="1"/>
</dbReference>
<evidence type="ECO:0000256" key="3">
    <source>
        <dbReference type="ARBA" id="ARBA00022989"/>
    </source>
</evidence>
<dbReference type="InterPro" id="IPR039421">
    <property type="entry name" value="Type_1_exporter"/>
</dbReference>
<keyword evidence="4" id="KW-0472">Membrane</keyword>
<evidence type="ECO:0000313" key="7">
    <source>
        <dbReference type="Proteomes" id="UP001311915"/>
    </source>
</evidence>
<dbReference type="Gene3D" id="1.20.1560.10">
    <property type="entry name" value="ABC transporter type 1, transmembrane domain"/>
    <property type="match status" value="1"/>
</dbReference>
<protein>
    <submittedName>
        <fullName evidence="6">Uncharacterized protein</fullName>
    </submittedName>
</protein>
<name>A0AAV9KKY4_9SOLN</name>
<organism evidence="6 7">
    <name type="scientific">Solanum pinnatisectum</name>
    <name type="common">tansyleaf nightshade</name>
    <dbReference type="NCBI Taxonomy" id="50273"/>
    <lineage>
        <taxon>Eukaryota</taxon>
        <taxon>Viridiplantae</taxon>
        <taxon>Streptophyta</taxon>
        <taxon>Embryophyta</taxon>
        <taxon>Tracheophyta</taxon>
        <taxon>Spermatophyta</taxon>
        <taxon>Magnoliopsida</taxon>
        <taxon>eudicotyledons</taxon>
        <taxon>Gunneridae</taxon>
        <taxon>Pentapetalae</taxon>
        <taxon>asterids</taxon>
        <taxon>lamiids</taxon>
        <taxon>Solanales</taxon>
        <taxon>Solanaceae</taxon>
        <taxon>Solanoideae</taxon>
        <taxon>Solaneae</taxon>
        <taxon>Solanum</taxon>
    </lineage>
</organism>
<dbReference type="PANTHER" id="PTHR24222:SF63">
    <property type="entry name" value="ATP BINDING CASSETTE SUBFAMILY B"/>
    <property type="match status" value="1"/>
</dbReference>
<dbReference type="InterPro" id="IPR036640">
    <property type="entry name" value="ABC1_TM_sf"/>
</dbReference>
<dbReference type="AlphaFoldDB" id="A0AAV9KKY4"/>
<keyword evidence="7" id="KW-1185">Reference proteome</keyword>
<gene>
    <name evidence="6" type="ORF">R3W88_019700</name>
</gene>
<evidence type="ECO:0000256" key="4">
    <source>
        <dbReference type="ARBA" id="ARBA00023136"/>
    </source>
</evidence>
<dbReference type="GO" id="GO:0005886">
    <property type="term" value="C:plasma membrane"/>
    <property type="evidence" value="ECO:0007669"/>
    <property type="project" value="TreeGrafter"/>
</dbReference>
<keyword evidence="2" id="KW-0812">Transmembrane</keyword>
<proteinExistence type="predicted"/>
<comment type="caution">
    <text evidence="6">The sequence shown here is derived from an EMBL/GenBank/DDBJ whole genome shotgun (WGS) entry which is preliminary data.</text>
</comment>
<sequence length="73" mass="7734">MKDLQGLTGGSILTITLAVLTASVSIGEASPCFVAFTAGNAVAFKMFETINRNSEIDVYNNSGMIFDDIRGDI</sequence>
<feature type="chain" id="PRO_5043933928" evidence="5">
    <location>
        <begin position="30"/>
        <end position="73"/>
    </location>
</feature>
<keyword evidence="5" id="KW-0732">Signal</keyword>
<evidence type="ECO:0000256" key="1">
    <source>
        <dbReference type="ARBA" id="ARBA00004141"/>
    </source>
</evidence>
<dbReference type="Gene3D" id="3.40.50.300">
    <property type="entry name" value="P-loop containing nucleotide triphosphate hydrolases"/>
    <property type="match status" value="1"/>
</dbReference>
<comment type="subcellular location">
    <subcellularLocation>
        <location evidence="1">Membrane</location>
        <topology evidence="1">Multi-pass membrane protein</topology>
    </subcellularLocation>
</comment>
<dbReference type="EMBL" id="JAWPEI010000010">
    <property type="protein sequence ID" value="KAK4713793.1"/>
    <property type="molecule type" value="Genomic_DNA"/>
</dbReference>
<evidence type="ECO:0000256" key="5">
    <source>
        <dbReference type="SAM" id="SignalP"/>
    </source>
</evidence>
<evidence type="ECO:0000313" key="6">
    <source>
        <dbReference type="EMBL" id="KAK4713793.1"/>
    </source>
</evidence>
<dbReference type="GO" id="GO:0005524">
    <property type="term" value="F:ATP binding"/>
    <property type="evidence" value="ECO:0007669"/>
    <property type="project" value="InterPro"/>
</dbReference>
<dbReference type="GO" id="GO:0042626">
    <property type="term" value="F:ATPase-coupled transmembrane transporter activity"/>
    <property type="evidence" value="ECO:0007669"/>
    <property type="project" value="TreeGrafter"/>
</dbReference>
<accession>A0AAV9KKY4</accession>
<feature type="signal peptide" evidence="5">
    <location>
        <begin position="1"/>
        <end position="29"/>
    </location>
</feature>
<dbReference type="InterPro" id="IPR027417">
    <property type="entry name" value="P-loop_NTPase"/>
</dbReference>
<evidence type="ECO:0000256" key="2">
    <source>
        <dbReference type="ARBA" id="ARBA00022692"/>
    </source>
</evidence>